<reference evidence="2 3" key="1">
    <citation type="submission" date="2020-10" db="EMBL/GenBank/DDBJ databases">
        <title>Sequencing the genomes of 1000 actinobacteria strains.</title>
        <authorList>
            <person name="Klenk H.-P."/>
        </authorList>
    </citation>
    <scope>NUCLEOTIDE SEQUENCE [LARGE SCALE GENOMIC DNA]</scope>
    <source>
        <strain evidence="2 3">DSM 43173</strain>
    </source>
</reference>
<dbReference type="EMBL" id="JADBEK010000001">
    <property type="protein sequence ID" value="MBE1589714.1"/>
    <property type="molecule type" value="Genomic_DNA"/>
</dbReference>
<protein>
    <submittedName>
        <fullName evidence="2">Uncharacterized protein</fullName>
    </submittedName>
</protein>
<comment type="caution">
    <text evidence="2">The sequence shown here is derived from an EMBL/GenBank/DDBJ whole genome shotgun (WGS) entry which is preliminary data.</text>
</comment>
<accession>A0ABR9M9W8</accession>
<name>A0ABR9M9W8_9ACTN</name>
<keyword evidence="3" id="KW-1185">Reference proteome</keyword>
<gene>
    <name evidence="2" type="ORF">H4W80_007972</name>
</gene>
<evidence type="ECO:0000313" key="2">
    <source>
        <dbReference type="EMBL" id="MBE1589714.1"/>
    </source>
</evidence>
<sequence length="171" mass="18584">MPGDEPHRIVSTTPDTAVVLKPAVLQTPAIITLVIFTARFVADLFRLGKRIVGIPQAIIPALREHLRLYVKPEAGALIFAGIKGGPMRRSGFNKLSGWMKAVRAIGRLGRGSQGPHGAHGARQRSGRDDLPARRPWSRQTDHEAIDKHLIGHELARDEDDDNPPGLLVPAG</sequence>
<feature type="compositionally biased region" description="Basic and acidic residues" evidence="1">
    <location>
        <begin position="139"/>
        <end position="155"/>
    </location>
</feature>
<dbReference type="Proteomes" id="UP000633509">
    <property type="component" value="Unassembled WGS sequence"/>
</dbReference>
<proteinExistence type="predicted"/>
<feature type="region of interest" description="Disordered" evidence="1">
    <location>
        <begin position="109"/>
        <end position="171"/>
    </location>
</feature>
<dbReference type="RefSeq" id="WP_192789707.1">
    <property type="nucleotide sequence ID" value="NZ_JADBEK010000001.1"/>
</dbReference>
<evidence type="ECO:0000313" key="3">
    <source>
        <dbReference type="Proteomes" id="UP000633509"/>
    </source>
</evidence>
<evidence type="ECO:0000256" key="1">
    <source>
        <dbReference type="SAM" id="MobiDB-lite"/>
    </source>
</evidence>
<organism evidence="2 3">
    <name type="scientific">Nonomuraea angiospora</name>
    <dbReference type="NCBI Taxonomy" id="46172"/>
    <lineage>
        <taxon>Bacteria</taxon>
        <taxon>Bacillati</taxon>
        <taxon>Actinomycetota</taxon>
        <taxon>Actinomycetes</taxon>
        <taxon>Streptosporangiales</taxon>
        <taxon>Streptosporangiaceae</taxon>
        <taxon>Nonomuraea</taxon>
    </lineage>
</organism>